<dbReference type="Gene3D" id="3.40.50.300">
    <property type="entry name" value="P-loop containing nucleotide triphosphate hydrolases"/>
    <property type="match status" value="1"/>
</dbReference>
<keyword evidence="4" id="KW-1185">Reference proteome</keyword>
<evidence type="ECO:0008006" key="5">
    <source>
        <dbReference type="Google" id="ProtNLM"/>
    </source>
</evidence>
<protein>
    <recommendedName>
        <fullName evidence="5">ATP-dependent Clp protease ATP-binding subunit</fullName>
    </recommendedName>
</protein>
<dbReference type="GO" id="GO:0016887">
    <property type="term" value="F:ATP hydrolysis activity"/>
    <property type="evidence" value="ECO:0007669"/>
    <property type="project" value="TreeGrafter"/>
</dbReference>
<evidence type="ECO:0000256" key="2">
    <source>
        <dbReference type="ARBA" id="ARBA00022840"/>
    </source>
</evidence>
<dbReference type="Proteomes" id="UP001432059">
    <property type="component" value="Chromosome"/>
</dbReference>
<dbReference type="EMBL" id="CP136426">
    <property type="protein sequence ID" value="WOC52329.1"/>
    <property type="molecule type" value="Genomic_DNA"/>
</dbReference>
<gene>
    <name evidence="3" type="ORF">BPO_1682</name>
</gene>
<sequence>MKRKLKKPKNSNKRAVKDQDYLEARKLKDEEERLIMELSVAQEQWDKDVKEKKETVTEENVAEVVSMMSGVPVTKVGKNELDKLAQMDEKLNGKVIGQEDAVRKVVKAIQRNRAGLKDPNRPIGTFIFLGTTGVGKTELQK</sequence>
<dbReference type="KEGG" id="bpor:BPO_1682"/>
<evidence type="ECO:0000256" key="1">
    <source>
        <dbReference type="ARBA" id="ARBA00022741"/>
    </source>
</evidence>
<dbReference type="PANTHER" id="PTHR11638:SF18">
    <property type="entry name" value="HEAT SHOCK PROTEIN 104"/>
    <property type="match status" value="1"/>
</dbReference>
<keyword evidence="1" id="KW-0547">Nucleotide-binding</keyword>
<dbReference type="InterPro" id="IPR027417">
    <property type="entry name" value="P-loop_NTPase"/>
</dbReference>
<name>A0AAU0F4S0_9FLAO</name>
<dbReference type="AlphaFoldDB" id="A0AAU0F4S0"/>
<reference evidence="3" key="1">
    <citation type="submission" date="2023-10" db="EMBL/GenBank/DDBJ databases">
        <title>Characterization and whole genome sequencing of a novel strain of Bergeyella porcorum QD2021 isolated from pig.</title>
        <authorList>
            <person name="Liu G."/>
            <person name="Chen C."/>
            <person name="Han X."/>
        </authorList>
    </citation>
    <scope>NUCLEOTIDE SEQUENCE</scope>
    <source>
        <strain evidence="3">QD2021</strain>
    </source>
</reference>
<evidence type="ECO:0000313" key="4">
    <source>
        <dbReference type="Proteomes" id="UP001432059"/>
    </source>
</evidence>
<accession>A0AAU0F4S0</accession>
<keyword evidence="2" id="KW-0067">ATP-binding</keyword>
<organism evidence="3 4">
    <name type="scientific">Bergeyella porcorum</name>
    <dbReference type="NCBI Taxonomy" id="1735111"/>
    <lineage>
        <taxon>Bacteria</taxon>
        <taxon>Pseudomonadati</taxon>
        <taxon>Bacteroidota</taxon>
        <taxon>Flavobacteriia</taxon>
        <taxon>Flavobacteriales</taxon>
        <taxon>Weeksellaceae</taxon>
        <taxon>Bergeyella</taxon>
    </lineage>
</organism>
<dbReference type="PANTHER" id="PTHR11638">
    <property type="entry name" value="ATP-DEPENDENT CLP PROTEASE"/>
    <property type="match status" value="1"/>
</dbReference>
<dbReference type="GO" id="GO:0034605">
    <property type="term" value="P:cellular response to heat"/>
    <property type="evidence" value="ECO:0007669"/>
    <property type="project" value="TreeGrafter"/>
</dbReference>
<evidence type="ECO:0000313" key="3">
    <source>
        <dbReference type="EMBL" id="WOC52329.1"/>
    </source>
</evidence>
<proteinExistence type="predicted"/>
<dbReference type="GO" id="GO:0005524">
    <property type="term" value="F:ATP binding"/>
    <property type="evidence" value="ECO:0007669"/>
    <property type="project" value="UniProtKB-KW"/>
</dbReference>
<dbReference type="InterPro" id="IPR050130">
    <property type="entry name" value="ClpA_ClpB"/>
</dbReference>
<dbReference type="GO" id="GO:0005737">
    <property type="term" value="C:cytoplasm"/>
    <property type="evidence" value="ECO:0007669"/>
    <property type="project" value="TreeGrafter"/>
</dbReference>
<dbReference type="SUPFAM" id="SSF52540">
    <property type="entry name" value="P-loop containing nucleoside triphosphate hydrolases"/>
    <property type="match status" value="1"/>
</dbReference>
<dbReference type="Gene3D" id="1.10.8.60">
    <property type="match status" value="1"/>
</dbReference>